<evidence type="ECO:0000256" key="1">
    <source>
        <dbReference type="ARBA" id="ARBA00023002"/>
    </source>
</evidence>
<evidence type="ECO:0000259" key="2">
    <source>
        <dbReference type="Pfam" id="PF01266"/>
    </source>
</evidence>
<dbReference type="Pfam" id="PF01266">
    <property type="entry name" value="DAO"/>
    <property type="match status" value="1"/>
</dbReference>
<dbReference type="AlphaFoldDB" id="A0A8J6J7Z1"/>
<keyword evidence="1" id="KW-0560">Oxidoreductase</keyword>
<dbReference type="PANTHER" id="PTHR13847">
    <property type="entry name" value="SARCOSINE DEHYDROGENASE-RELATED"/>
    <property type="match status" value="1"/>
</dbReference>
<dbReference type="PANTHER" id="PTHR13847:SF287">
    <property type="entry name" value="FAD-DEPENDENT OXIDOREDUCTASE DOMAIN-CONTAINING PROTEIN 1"/>
    <property type="match status" value="1"/>
</dbReference>
<keyword evidence="4" id="KW-1185">Reference proteome</keyword>
<feature type="domain" description="FAD dependent oxidoreductase" evidence="2">
    <location>
        <begin position="6"/>
        <end position="369"/>
    </location>
</feature>
<gene>
    <name evidence="3" type="ORF">H8S11_02055</name>
</gene>
<dbReference type="Proteomes" id="UP000628736">
    <property type="component" value="Unassembled WGS sequence"/>
</dbReference>
<proteinExistence type="predicted"/>
<dbReference type="InterPro" id="IPR006076">
    <property type="entry name" value="FAD-dep_OxRdtase"/>
</dbReference>
<dbReference type="SUPFAM" id="SSF51905">
    <property type="entry name" value="FAD/NAD(P)-binding domain"/>
    <property type="match status" value="1"/>
</dbReference>
<dbReference type="Gene3D" id="3.30.9.10">
    <property type="entry name" value="D-Amino Acid Oxidase, subunit A, domain 2"/>
    <property type="match status" value="1"/>
</dbReference>
<dbReference type="InterPro" id="IPR036188">
    <property type="entry name" value="FAD/NAD-bd_sf"/>
</dbReference>
<dbReference type="EMBL" id="JACOPO010000001">
    <property type="protein sequence ID" value="MBC5721607.1"/>
    <property type="molecule type" value="Genomic_DNA"/>
</dbReference>
<comment type="caution">
    <text evidence="3">The sequence shown here is derived from an EMBL/GenBank/DDBJ whole genome shotgun (WGS) entry which is preliminary data.</text>
</comment>
<dbReference type="GO" id="GO:0005737">
    <property type="term" value="C:cytoplasm"/>
    <property type="evidence" value="ECO:0007669"/>
    <property type="project" value="TreeGrafter"/>
</dbReference>
<evidence type="ECO:0000313" key="3">
    <source>
        <dbReference type="EMBL" id="MBC5721607.1"/>
    </source>
</evidence>
<reference evidence="3" key="1">
    <citation type="submission" date="2020-08" db="EMBL/GenBank/DDBJ databases">
        <title>Genome public.</title>
        <authorList>
            <person name="Liu C."/>
            <person name="Sun Q."/>
        </authorList>
    </citation>
    <scope>NUCLEOTIDE SEQUENCE</scope>
    <source>
        <strain evidence="3">NSJ-23</strain>
    </source>
</reference>
<dbReference type="RefSeq" id="WP_186852007.1">
    <property type="nucleotide sequence ID" value="NZ_JACOPO010000001.1"/>
</dbReference>
<organism evidence="3 4">
    <name type="scientific">Flintibacter hominis</name>
    <dbReference type="NCBI Taxonomy" id="2763048"/>
    <lineage>
        <taxon>Bacteria</taxon>
        <taxon>Bacillati</taxon>
        <taxon>Bacillota</taxon>
        <taxon>Clostridia</taxon>
        <taxon>Eubacteriales</taxon>
        <taxon>Flintibacter</taxon>
    </lineage>
</organism>
<dbReference type="Gene3D" id="3.50.50.60">
    <property type="entry name" value="FAD/NAD(P)-binding domain"/>
    <property type="match status" value="1"/>
</dbReference>
<sequence>MNIKKDVCVIGGGLMGLSTAYYLSKAGRSVVVLEKKEIGAGASGACDDMILLQSKKPGIALTLAMESLEMYRGLSDELEYDLGFQSRGGTVLIEDDRQLRVMEDYVKQQQSYGLKVDIIDKKTLKTYQPHVRADIVASTYSAEDSQVDPLRMMRALVYQAGRRGVEILRGQEVTALDNKGGHWCVSTGAGETVECDAVVNAAGAWASQIGALVGINVPIRPRKGQLAITEQIPALGKTNVWTSSYIASKIDKSLMPDRGPYAKEIGLGFSFTQTHEGNYLIGSTREDAGYDKTTSVRAIATIIQQAKEYFPVLNNVNIIRTIAGFRPYSADGNSIVGPVDGLPGFFIVAGHEGDGVALTPIMGKTMADMVLGRNQDARFDQLNLRRFGKES</sequence>
<name>A0A8J6J7Z1_9FIRM</name>
<dbReference type="GO" id="GO:0016491">
    <property type="term" value="F:oxidoreductase activity"/>
    <property type="evidence" value="ECO:0007669"/>
    <property type="project" value="UniProtKB-KW"/>
</dbReference>
<accession>A0A8J6J7Z1</accession>
<dbReference type="SUPFAM" id="SSF54373">
    <property type="entry name" value="FAD-linked reductases, C-terminal domain"/>
    <property type="match status" value="1"/>
</dbReference>
<evidence type="ECO:0000313" key="4">
    <source>
        <dbReference type="Proteomes" id="UP000628736"/>
    </source>
</evidence>
<protein>
    <submittedName>
        <fullName evidence="3">FAD-binding oxidoreductase</fullName>
    </submittedName>
</protein>